<evidence type="ECO:0000256" key="4">
    <source>
        <dbReference type="ARBA" id="ARBA00022670"/>
    </source>
</evidence>
<dbReference type="GO" id="GO:0005576">
    <property type="term" value="C:extracellular region"/>
    <property type="evidence" value="ECO:0007669"/>
    <property type="project" value="UniProtKB-SubCell"/>
</dbReference>
<keyword evidence="9" id="KW-0325">Glycoprotein</keyword>
<comment type="similarity">
    <text evidence="2">Belongs to the peptidase S1 family.</text>
</comment>
<dbReference type="InterPro" id="IPR001314">
    <property type="entry name" value="Peptidase_S1A"/>
</dbReference>
<dbReference type="InterPro" id="IPR033116">
    <property type="entry name" value="TRYPSIN_SER"/>
</dbReference>
<evidence type="ECO:0000256" key="8">
    <source>
        <dbReference type="ARBA" id="ARBA00023157"/>
    </source>
</evidence>
<dbReference type="GO" id="GO:0004252">
    <property type="term" value="F:serine-type endopeptidase activity"/>
    <property type="evidence" value="ECO:0007669"/>
    <property type="project" value="InterPro"/>
</dbReference>
<keyword evidence="8" id="KW-1015">Disulfide bond</keyword>
<dbReference type="PROSITE" id="PS50240">
    <property type="entry name" value="TRYPSIN_DOM"/>
    <property type="match status" value="1"/>
</dbReference>
<evidence type="ECO:0000256" key="9">
    <source>
        <dbReference type="ARBA" id="ARBA00023180"/>
    </source>
</evidence>
<dbReference type="PANTHER" id="PTHR24276:SF98">
    <property type="entry name" value="FI18310P1-RELATED"/>
    <property type="match status" value="1"/>
</dbReference>
<dbReference type="InterPro" id="IPR001254">
    <property type="entry name" value="Trypsin_dom"/>
</dbReference>
<dbReference type="InterPro" id="IPR043504">
    <property type="entry name" value="Peptidase_S1_PA_chymotrypsin"/>
</dbReference>
<keyword evidence="5" id="KW-0732">Signal</keyword>
<organism evidence="11 12">
    <name type="scientific">Hermetia illucens</name>
    <name type="common">Black soldier fly</name>
    <dbReference type="NCBI Taxonomy" id="343691"/>
    <lineage>
        <taxon>Eukaryota</taxon>
        <taxon>Metazoa</taxon>
        <taxon>Ecdysozoa</taxon>
        <taxon>Arthropoda</taxon>
        <taxon>Hexapoda</taxon>
        <taxon>Insecta</taxon>
        <taxon>Pterygota</taxon>
        <taxon>Neoptera</taxon>
        <taxon>Endopterygota</taxon>
        <taxon>Diptera</taxon>
        <taxon>Brachycera</taxon>
        <taxon>Stratiomyomorpha</taxon>
        <taxon>Stratiomyidae</taxon>
        <taxon>Hermetiinae</taxon>
        <taxon>Hermetia</taxon>
    </lineage>
</organism>
<reference evidence="11 12" key="1">
    <citation type="submission" date="2020-11" db="EMBL/GenBank/DDBJ databases">
        <authorList>
            <person name="Wallbank WR R."/>
            <person name="Pardo Diaz C."/>
            <person name="Kozak K."/>
            <person name="Martin S."/>
            <person name="Jiggins C."/>
            <person name="Moest M."/>
            <person name="Warren A I."/>
            <person name="Generalovic N T."/>
            <person name="Byers J.R.P. K."/>
            <person name="Montejo-Kovacevich G."/>
            <person name="Yen C E."/>
        </authorList>
    </citation>
    <scope>NUCLEOTIDE SEQUENCE [LARGE SCALE GENOMIC DNA]</scope>
</reference>
<dbReference type="InParanoid" id="A0A7R8UX59"/>
<feature type="domain" description="Peptidase S1" evidence="10">
    <location>
        <begin position="1"/>
        <end position="182"/>
    </location>
</feature>
<evidence type="ECO:0000313" key="12">
    <source>
        <dbReference type="Proteomes" id="UP000594454"/>
    </source>
</evidence>
<protein>
    <recommendedName>
        <fullName evidence="10">Peptidase S1 domain-containing protein</fullName>
    </recommendedName>
</protein>
<dbReference type="GO" id="GO:0006508">
    <property type="term" value="P:proteolysis"/>
    <property type="evidence" value="ECO:0007669"/>
    <property type="project" value="UniProtKB-KW"/>
</dbReference>
<keyword evidence="3" id="KW-0964">Secreted</keyword>
<accession>A0A7R8UX59</accession>
<dbReference type="FunFam" id="2.40.10.10:FF:000054">
    <property type="entry name" value="Complement C1r subcomponent"/>
    <property type="match status" value="1"/>
</dbReference>
<dbReference type="SMART" id="SM00020">
    <property type="entry name" value="Tryp_SPc"/>
    <property type="match status" value="1"/>
</dbReference>
<sequence length="183" mass="20021">MIPADEYEVVGGALNYVILGEEKRVENITIHENYGIPWSLSNDVALMIIEAPFSGDVLVGRVTLAPKKFPWPSGDRGIVFGWGRTETRRSSSYLRFVNITLIPKEECVNIVGNYISKMDDNMECAGSEDGMQDSCSGDSGGPLLHIKTGLMIGIVSFGMRCGLGGVYTKVGPFGEWILEHSKE</sequence>
<evidence type="ECO:0000256" key="6">
    <source>
        <dbReference type="ARBA" id="ARBA00022801"/>
    </source>
</evidence>
<name>A0A7R8UX59_HERIL</name>
<keyword evidence="6" id="KW-0378">Hydrolase</keyword>
<dbReference type="PROSITE" id="PS00135">
    <property type="entry name" value="TRYPSIN_SER"/>
    <property type="match status" value="1"/>
</dbReference>
<evidence type="ECO:0000259" key="10">
    <source>
        <dbReference type="PROSITE" id="PS50240"/>
    </source>
</evidence>
<comment type="subcellular location">
    <subcellularLocation>
        <location evidence="1">Secreted</location>
    </subcellularLocation>
</comment>
<dbReference type="Pfam" id="PF00089">
    <property type="entry name" value="Trypsin"/>
    <property type="match status" value="1"/>
</dbReference>
<dbReference type="EMBL" id="LR899012">
    <property type="protein sequence ID" value="CAD7088206.1"/>
    <property type="molecule type" value="Genomic_DNA"/>
</dbReference>
<gene>
    <name evidence="11" type="ORF">HERILL_LOCUS10852</name>
</gene>
<keyword evidence="4" id="KW-0645">Protease</keyword>
<keyword evidence="7" id="KW-0720">Serine protease</keyword>
<dbReference type="Proteomes" id="UP000594454">
    <property type="component" value="Chromosome 4"/>
</dbReference>
<dbReference type="PRINTS" id="PR00722">
    <property type="entry name" value="CHYMOTRYPSIN"/>
</dbReference>
<evidence type="ECO:0000256" key="5">
    <source>
        <dbReference type="ARBA" id="ARBA00022729"/>
    </source>
</evidence>
<evidence type="ECO:0000256" key="3">
    <source>
        <dbReference type="ARBA" id="ARBA00022525"/>
    </source>
</evidence>
<dbReference type="CDD" id="cd00190">
    <property type="entry name" value="Tryp_SPc"/>
    <property type="match status" value="1"/>
</dbReference>
<dbReference type="InterPro" id="IPR009003">
    <property type="entry name" value="Peptidase_S1_PA"/>
</dbReference>
<dbReference type="Gene3D" id="2.40.10.10">
    <property type="entry name" value="Trypsin-like serine proteases"/>
    <property type="match status" value="1"/>
</dbReference>
<dbReference type="SUPFAM" id="SSF50494">
    <property type="entry name" value="Trypsin-like serine proteases"/>
    <property type="match status" value="1"/>
</dbReference>
<dbReference type="InterPro" id="IPR050430">
    <property type="entry name" value="Peptidase_S1"/>
</dbReference>
<evidence type="ECO:0000313" key="11">
    <source>
        <dbReference type="EMBL" id="CAD7088206.1"/>
    </source>
</evidence>
<proteinExistence type="inferred from homology"/>
<evidence type="ECO:0000256" key="1">
    <source>
        <dbReference type="ARBA" id="ARBA00004613"/>
    </source>
</evidence>
<evidence type="ECO:0000256" key="7">
    <source>
        <dbReference type="ARBA" id="ARBA00022825"/>
    </source>
</evidence>
<keyword evidence="12" id="KW-1185">Reference proteome</keyword>
<evidence type="ECO:0000256" key="2">
    <source>
        <dbReference type="ARBA" id="ARBA00007664"/>
    </source>
</evidence>
<dbReference type="AlphaFoldDB" id="A0A7R8UX59"/>
<dbReference type="PANTHER" id="PTHR24276">
    <property type="entry name" value="POLYSERASE-RELATED"/>
    <property type="match status" value="1"/>
</dbReference>